<evidence type="ECO:0000256" key="6">
    <source>
        <dbReference type="ARBA" id="ARBA00023004"/>
    </source>
</evidence>
<feature type="transmembrane region" description="Helical" evidence="10">
    <location>
        <begin position="6"/>
        <end position="24"/>
    </location>
</feature>
<dbReference type="InterPro" id="IPR002401">
    <property type="entry name" value="Cyt_P450_E_grp-I"/>
</dbReference>
<proteinExistence type="inferred from homology"/>
<dbReference type="PANTHER" id="PTHR24305:SF157">
    <property type="entry name" value="N-ACETYLTRYPTOPHAN 6-HYDROXYLASE IVOC-RELATED"/>
    <property type="match status" value="1"/>
</dbReference>
<feature type="binding site" description="axial binding residue" evidence="8">
    <location>
        <position position="439"/>
    </location>
    <ligand>
        <name>heme</name>
        <dbReference type="ChEBI" id="CHEBI:30413"/>
    </ligand>
    <ligandPart>
        <name>Fe</name>
        <dbReference type="ChEBI" id="CHEBI:18248"/>
    </ligandPart>
</feature>
<name>A0AAD6MSS7_9EURO</name>
<keyword evidence="10" id="KW-1133">Transmembrane helix</keyword>
<comment type="caution">
    <text evidence="11">The sequence shown here is derived from an EMBL/GenBank/DDBJ whole genome shotgun (WGS) entry which is preliminary data.</text>
</comment>
<keyword evidence="10" id="KW-0472">Membrane</keyword>
<dbReference type="GO" id="GO:0005506">
    <property type="term" value="F:iron ion binding"/>
    <property type="evidence" value="ECO:0007669"/>
    <property type="project" value="InterPro"/>
</dbReference>
<keyword evidence="4 8" id="KW-0479">Metal-binding</keyword>
<evidence type="ECO:0000256" key="1">
    <source>
        <dbReference type="ARBA" id="ARBA00001971"/>
    </source>
</evidence>
<dbReference type="Pfam" id="PF00067">
    <property type="entry name" value="p450"/>
    <property type="match status" value="1"/>
</dbReference>
<dbReference type="EMBL" id="JAQJAN010000013">
    <property type="protein sequence ID" value="KAJ5712325.1"/>
    <property type="molecule type" value="Genomic_DNA"/>
</dbReference>
<evidence type="ECO:0000256" key="9">
    <source>
        <dbReference type="RuleBase" id="RU000461"/>
    </source>
</evidence>
<keyword evidence="7 9" id="KW-0503">Monooxygenase</keyword>
<accession>A0AAD6MSS7</accession>
<dbReference type="GO" id="GO:0020037">
    <property type="term" value="F:heme binding"/>
    <property type="evidence" value="ECO:0007669"/>
    <property type="project" value="InterPro"/>
</dbReference>
<dbReference type="AlphaFoldDB" id="A0AAD6MSS7"/>
<keyword evidence="3 8" id="KW-0349">Heme</keyword>
<evidence type="ECO:0000256" key="10">
    <source>
        <dbReference type="SAM" id="Phobius"/>
    </source>
</evidence>
<comment type="cofactor">
    <cofactor evidence="1 8">
        <name>heme</name>
        <dbReference type="ChEBI" id="CHEBI:30413"/>
    </cofactor>
</comment>
<dbReference type="GO" id="GO:0004497">
    <property type="term" value="F:monooxygenase activity"/>
    <property type="evidence" value="ECO:0007669"/>
    <property type="project" value="UniProtKB-KW"/>
</dbReference>
<sequence length="498" mass="56974">MEILYLVSLGLASLISLVIYRLYFHPLSHIPGPTLAKTTHLYEWYYDLYLGGQFTFQLQDLHKQYGPVIRINPDEVHISDPYFFDQIYNQTNGRANKPPHFAGAFGPYPATIGTAPHELHRLRRSALNPFFSKKSVNDLFPVMWKPVEILLQRLKQYSETGEVLNMKYCYAAVTMDIMTGYCFAHEPSNVRQSDFGRKTFDDVDSFLIFSLLNIHIPWTIRFTYSLPDWVNKILAPAMASMLDFRLALSEQVEDIRHDKNVAYKDAGHRTVFHDLLSSKLPPQELERDRLRDEAFSLVTAGFGTTAYVLRATAYHIAANQAIRQKLHEELVEAIPDIHQPPCLTAIEQLPCLSAVVLEGLRVSEPVTHRMKRQFPDHSLDYHGISIPKNTVVGTTAMLIHQNEELFPEPYTFKPERWLGAEGKKLERFLVSFNRGPRACLGINLAKAELFLILAAVFRQFDFDVSEVKRERDIDCNRDYILGAQAVDTPGILVTVKEC</sequence>
<dbReference type="PANTHER" id="PTHR24305">
    <property type="entry name" value="CYTOCHROME P450"/>
    <property type="match status" value="1"/>
</dbReference>
<evidence type="ECO:0000256" key="4">
    <source>
        <dbReference type="ARBA" id="ARBA00022723"/>
    </source>
</evidence>
<keyword evidence="5 9" id="KW-0560">Oxidoreductase</keyword>
<keyword evidence="12" id="KW-1185">Reference proteome</keyword>
<evidence type="ECO:0000256" key="7">
    <source>
        <dbReference type="ARBA" id="ARBA00023033"/>
    </source>
</evidence>
<dbReference type="GO" id="GO:0016705">
    <property type="term" value="F:oxidoreductase activity, acting on paired donors, with incorporation or reduction of molecular oxygen"/>
    <property type="evidence" value="ECO:0007669"/>
    <property type="project" value="InterPro"/>
</dbReference>
<dbReference type="PRINTS" id="PR00463">
    <property type="entry name" value="EP450I"/>
</dbReference>
<dbReference type="InterPro" id="IPR017972">
    <property type="entry name" value="Cyt_P450_CS"/>
</dbReference>
<dbReference type="Proteomes" id="UP001215712">
    <property type="component" value="Unassembled WGS sequence"/>
</dbReference>
<dbReference type="GO" id="GO:0043386">
    <property type="term" value="P:mycotoxin biosynthetic process"/>
    <property type="evidence" value="ECO:0007669"/>
    <property type="project" value="UniProtKB-ARBA"/>
</dbReference>
<gene>
    <name evidence="11" type="ORF">N7493_008793</name>
</gene>
<comment type="similarity">
    <text evidence="2 9">Belongs to the cytochrome P450 family.</text>
</comment>
<evidence type="ECO:0000313" key="11">
    <source>
        <dbReference type="EMBL" id="KAJ5712325.1"/>
    </source>
</evidence>
<dbReference type="InterPro" id="IPR001128">
    <property type="entry name" value="Cyt_P450"/>
</dbReference>
<dbReference type="InterPro" id="IPR050121">
    <property type="entry name" value="Cytochrome_P450_monoxygenase"/>
</dbReference>
<keyword evidence="10" id="KW-0812">Transmembrane</keyword>
<dbReference type="PROSITE" id="PS00086">
    <property type="entry name" value="CYTOCHROME_P450"/>
    <property type="match status" value="1"/>
</dbReference>
<dbReference type="CDD" id="cd11062">
    <property type="entry name" value="CYP58-like"/>
    <property type="match status" value="1"/>
</dbReference>
<dbReference type="Gene3D" id="1.10.630.10">
    <property type="entry name" value="Cytochrome P450"/>
    <property type="match status" value="1"/>
</dbReference>
<evidence type="ECO:0000256" key="8">
    <source>
        <dbReference type="PIRSR" id="PIRSR602401-1"/>
    </source>
</evidence>
<evidence type="ECO:0000256" key="3">
    <source>
        <dbReference type="ARBA" id="ARBA00022617"/>
    </source>
</evidence>
<dbReference type="SUPFAM" id="SSF48264">
    <property type="entry name" value="Cytochrome P450"/>
    <property type="match status" value="1"/>
</dbReference>
<keyword evidence="6 8" id="KW-0408">Iron</keyword>
<dbReference type="InterPro" id="IPR036396">
    <property type="entry name" value="Cyt_P450_sf"/>
</dbReference>
<evidence type="ECO:0000313" key="12">
    <source>
        <dbReference type="Proteomes" id="UP001215712"/>
    </source>
</evidence>
<reference evidence="11" key="1">
    <citation type="journal article" date="2023" name="IMA Fungus">
        <title>Comparative genomic study of the Penicillium genus elucidates a diverse pangenome and 15 lateral gene transfer events.</title>
        <authorList>
            <person name="Petersen C."/>
            <person name="Sorensen T."/>
            <person name="Nielsen M.R."/>
            <person name="Sondergaard T.E."/>
            <person name="Sorensen J.L."/>
            <person name="Fitzpatrick D.A."/>
            <person name="Frisvad J.C."/>
            <person name="Nielsen K.L."/>
        </authorList>
    </citation>
    <scope>NUCLEOTIDE SEQUENCE</scope>
    <source>
        <strain evidence="11">IBT 17514</strain>
    </source>
</reference>
<evidence type="ECO:0000256" key="5">
    <source>
        <dbReference type="ARBA" id="ARBA00023002"/>
    </source>
</evidence>
<organism evidence="11 12">
    <name type="scientific">Penicillium malachiteum</name>
    <dbReference type="NCBI Taxonomy" id="1324776"/>
    <lineage>
        <taxon>Eukaryota</taxon>
        <taxon>Fungi</taxon>
        <taxon>Dikarya</taxon>
        <taxon>Ascomycota</taxon>
        <taxon>Pezizomycotina</taxon>
        <taxon>Eurotiomycetes</taxon>
        <taxon>Eurotiomycetidae</taxon>
        <taxon>Eurotiales</taxon>
        <taxon>Aspergillaceae</taxon>
        <taxon>Penicillium</taxon>
    </lineage>
</organism>
<protein>
    <submittedName>
        <fullName evidence="11">Benzoate 4-monooxygenase cytochrome P450</fullName>
    </submittedName>
</protein>
<evidence type="ECO:0000256" key="2">
    <source>
        <dbReference type="ARBA" id="ARBA00010617"/>
    </source>
</evidence>
<dbReference type="PRINTS" id="PR00385">
    <property type="entry name" value="P450"/>
</dbReference>
<reference evidence="11" key="2">
    <citation type="submission" date="2023-01" db="EMBL/GenBank/DDBJ databases">
        <authorList>
            <person name="Petersen C."/>
        </authorList>
    </citation>
    <scope>NUCLEOTIDE SEQUENCE</scope>
    <source>
        <strain evidence="11">IBT 17514</strain>
    </source>
</reference>